<reference evidence="2" key="1">
    <citation type="submission" date="2022-09" db="EMBL/GenBank/DDBJ databases">
        <title>Comparative genomics and taxonomic characterization of three novel marine species of genus Reichenbachiella exhibiting antioxidant and polysaccharide degradation activities.</title>
        <authorList>
            <person name="Muhammad N."/>
            <person name="Lee Y.-J."/>
            <person name="Ko J."/>
            <person name="Kim S.-G."/>
        </authorList>
    </citation>
    <scope>NUCLEOTIDE SEQUENCE</scope>
    <source>
        <strain evidence="2">BKB1-1</strain>
    </source>
</reference>
<keyword evidence="3" id="KW-1185">Reference proteome</keyword>
<dbReference type="Pfam" id="PF13568">
    <property type="entry name" value="OMP_b-brl_2"/>
    <property type="match status" value="1"/>
</dbReference>
<organism evidence="2 3">
    <name type="scientific">Reichenbachiella agarivorans</name>
    <dbReference type="NCBI Taxonomy" id="2979464"/>
    <lineage>
        <taxon>Bacteria</taxon>
        <taxon>Pseudomonadati</taxon>
        <taxon>Bacteroidota</taxon>
        <taxon>Cytophagia</taxon>
        <taxon>Cytophagales</taxon>
        <taxon>Reichenbachiellaceae</taxon>
        <taxon>Reichenbachiella</taxon>
    </lineage>
</organism>
<sequence>MAQRRSMKPKLPGSEYQNFLKTQWWLGLKFGTNFTQPNPGERYSSIVPINYDTELLEKNYKNFSEPGVHIGLDLSFYHKGFSIAMTPVYKMARYSYSSMVEWTGDTDVETFQSEYKVTQTASFIEVPLSLRYELIKQGKLRPYIMAGMQYSFSLSAKKETNIKHTDFITGTPQTYDGGTVTVDVKDEFQNYFGALGGLGFGWDVGNIRTILEVSYSYGLSSITDTNQRYSENQLATLGETNDETKINGVNASLSVVFPLRYIDKTFSSR</sequence>
<evidence type="ECO:0000313" key="2">
    <source>
        <dbReference type="EMBL" id="UXP30840.1"/>
    </source>
</evidence>
<dbReference type="EMBL" id="CP106679">
    <property type="protein sequence ID" value="UXP30840.1"/>
    <property type="molecule type" value="Genomic_DNA"/>
</dbReference>
<dbReference type="RefSeq" id="WP_262308286.1">
    <property type="nucleotide sequence ID" value="NZ_CP106679.1"/>
</dbReference>
<protein>
    <submittedName>
        <fullName evidence="2">PorT family protein</fullName>
    </submittedName>
</protein>
<dbReference type="Proteomes" id="UP001065174">
    <property type="component" value="Chromosome"/>
</dbReference>
<proteinExistence type="predicted"/>
<dbReference type="InterPro" id="IPR025665">
    <property type="entry name" value="Beta-barrel_OMP_2"/>
</dbReference>
<evidence type="ECO:0000313" key="3">
    <source>
        <dbReference type="Proteomes" id="UP001065174"/>
    </source>
</evidence>
<feature type="domain" description="Outer membrane protein beta-barrel" evidence="1">
    <location>
        <begin position="23"/>
        <end position="223"/>
    </location>
</feature>
<accession>A0ABY6CRB4</accession>
<name>A0ABY6CRB4_9BACT</name>
<evidence type="ECO:0000259" key="1">
    <source>
        <dbReference type="Pfam" id="PF13568"/>
    </source>
</evidence>
<gene>
    <name evidence="2" type="ORF">N6H18_10795</name>
</gene>
<dbReference type="Gene3D" id="2.40.160.20">
    <property type="match status" value="1"/>
</dbReference>